<proteinExistence type="predicted"/>
<protein>
    <submittedName>
        <fullName evidence="2">(pine wood nematode) hypothetical protein</fullName>
    </submittedName>
</protein>
<dbReference type="Proteomes" id="UP000582659">
    <property type="component" value="Unassembled WGS sequence"/>
</dbReference>
<accession>A0A7I8X9M1</accession>
<evidence type="ECO:0000256" key="1">
    <source>
        <dbReference type="SAM" id="SignalP"/>
    </source>
</evidence>
<dbReference type="Proteomes" id="UP000659654">
    <property type="component" value="Unassembled WGS sequence"/>
</dbReference>
<dbReference type="AlphaFoldDB" id="A0A7I8X9M1"/>
<keyword evidence="3" id="KW-1185">Reference proteome</keyword>
<evidence type="ECO:0000313" key="2">
    <source>
        <dbReference type="EMBL" id="CAD5228487.1"/>
    </source>
</evidence>
<organism evidence="2 3">
    <name type="scientific">Bursaphelenchus xylophilus</name>
    <name type="common">Pinewood nematode worm</name>
    <name type="synonym">Aphelenchoides xylophilus</name>
    <dbReference type="NCBI Taxonomy" id="6326"/>
    <lineage>
        <taxon>Eukaryota</taxon>
        <taxon>Metazoa</taxon>
        <taxon>Ecdysozoa</taxon>
        <taxon>Nematoda</taxon>
        <taxon>Chromadorea</taxon>
        <taxon>Rhabditida</taxon>
        <taxon>Tylenchina</taxon>
        <taxon>Tylenchomorpha</taxon>
        <taxon>Aphelenchoidea</taxon>
        <taxon>Aphelenchoididae</taxon>
        <taxon>Bursaphelenchus</taxon>
    </lineage>
</organism>
<reference evidence="2" key="1">
    <citation type="submission" date="2020-09" db="EMBL/GenBank/DDBJ databases">
        <authorList>
            <person name="Kikuchi T."/>
        </authorList>
    </citation>
    <scope>NUCLEOTIDE SEQUENCE</scope>
    <source>
        <strain evidence="2">Ka4C1</strain>
    </source>
</reference>
<keyword evidence="1" id="KW-0732">Signal</keyword>
<gene>
    <name evidence="2" type="ORF">BXYJ_LOCUS10469</name>
</gene>
<dbReference type="EMBL" id="CAJFCV020000004">
    <property type="protein sequence ID" value="CAG9119096.1"/>
    <property type="molecule type" value="Genomic_DNA"/>
</dbReference>
<dbReference type="OrthoDB" id="5838729at2759"/>
<sequence>MMRAAFCILAFVVSIVAVLGQDNSRFFKPSYPVRNEYPRKLYGMVAQESQDPLAYFVQNPPNEVFNAAAKRNIHRVQARAVNTFKNCYFSPVQCVLLERRRRSVQV</sequence>
<feature type="chain" id="PRO_5035385009" evidence="1">
    <location>
        <begin position="21"/>
        <end position="106"/>
    </location>
</feature>
<evidence type="ECO:0000313" key="3">
    <source>
        <dbReference type="Proteomes" id="UP000659654"/>
    </source>
</evidence>
<feature type="signal peptide" evidence="1">
    <location>
        <begin position="1"/>
        <end position="20"/>
    </location>
</feature>
<comment type="caution">
    <text evidence="2">The sequence shown here is derived from an EMBL/GenBank/DDBJ whole genome shotgun (WGS) entry which is preliminary data.</text>
</comment>
<name>A0A7I8X9M1_BURXY</name>
<dbReference type="EMBL" id="CAJFDI010000004">
    <property type="protein sequence ID" value="CAD5228487.1"/>
    <property type="molecule type" value="Genomic_DNA"/>
</dbReference>